<dbReference type="EMBL" id="NVVJ01000070">
    <property type="protein sequence ID" value="PCJ21869.1"/>
    <property type="molecule type" value="Genomic_DNA"/>
</dbReference>
<accession>A0A2A5ARK6</accession>
<gene>
    <name evidence="1" type="ORF">COA96_15145</name>
</gene>
<dbReference type="AlphaFoldDB" id="A0A2A5ARK6"/>
<reference evidence="2" key="1">
    <citation type="submission" date="2017-08" db="EMBL/GenBank/DDBJ databases">
        <title>A dynamic microbial community with high functional redundancy inhabits the cold, oxic subseafloor aquifer.</title>
        <authorList>
            <person name="Tully B.J."/>
            <person name="Wheat C.G."/>
            <person name="Glazer B.T."/>
            <person name="Huber J.A."/>
        </authorList>
    </citation>
    <scope>NUCLEOTIDE SEQUENCE [LARGE SCALE GENOMIC DNA]</scope>
</reference>
<evidence type="ECO:0000313" key="2">
    <source>
        <dbReference type="Proteomes" id="UP000218327"/>
    </source>
</evidence>
<dbReference type="InterPro" id="IPR025990">
    <property type="entry name" value="zinc_ribbon_bacterial"/>
</dbReference>
<dbReference type="Pfam" id="PF14255">
    <property type="entry name" value="Zn_ribbon_21"/>
    <property type="match status" value="1"/>
</dbReference>
<sequence length="59" mass="6471">MVESHCPCCGEAIQLLIDCSVLQQEYIEDCQVCCRPMTILATIDPEGLAVVKVTAEDEL</sequence>
<name>A0A2A5ARK6_9GAMM</name>
<protein>
    <recommendedName>
        <fullName evidence="3">CPXCG motif-containing cysteine-rich protein</fullName>
    </recommendedName>
</protein>
<evidence type="ECO:0008006" key="3">
    <source>
        <dbReference type="Google" id="ProtNLM"/>
    </source>
</evidence>
<dbReference type="Proteomes" id="UP000218327">
    <property type="component" value="Unassembled WGS sequence"/>
</dbReference>
<comment type="caution">
    <text evidence="1">The sequence shown here is derived from an EMBL/GenBank/DDBJ whole genome shotgun (WGS) entry which is preliminary data.</text>
</comment>
<organism evidence="1 2">
    <name type="scientific">SAR86 cluster bacterium</name>
    <dbReference type="NCBI Taxonomy" id="2030880"/>
    <lineage>
        <taxon>Bacteria</taxon>
        <taxon>Pseudomonadati</taxon>
        <taxon>Pseudomonadota</taxon>
        <taxon>Gammaproteobacteria</taxon>
        <taxon>SAR86 cluster</taxon>
    </lineage>
</organism>
<evidence type="ECO:0000313" key="1">
    <source>
        <dbReference type="EMBL" id="PCJ21869.1"/>
    </source>
</evidence>
<dbReference type="PIRSF" id="PIRSF037225">
    <property type="entry name" value="UCP037225"/>
    <property type="match status" value="1"/>
</dbReference>
<dbReference type="InterPro" id="IPR017143">
    <property type="entry name" value="UCP037225"/>
</dbReference>
<proteinExistence type="predicted"/>